<dbReference type="GO" id="GO:0005737">
    <property type="term" value="C:cytoplasm"/>
    <property type="evidence" value="ECO:0007669"/>
    <property type="project" value="InterPro"/>
</dbReference>
<dbReference type="EC" id="1.1.1.27" evidence="3"/>
<evidence type="ECO:0000256" key="4">
    <source>
        <dbReference type="ARBA" id="ARBA00023002"/>
    </source>
</evidence>
<dbReference type="GO" id="GO:0004459">
    <property type="term" value="F:L-lactate dehydrogenase (NAD+) activity"/>
    <property type="evidence" value="ECO:0007669"/>
    <property type="project" value="UniProtKB-EC"/>
</dbReference>
<comment type="similarity">
    <text evidence="2">Belongs to the LDH/MDH superfamily. LDH family.</text>
</comment>
<comment type="catalytic activity">
    <reaction evidence="6">
        <text>(S)-lactate + NAD(+) = pyruvate + NADH + H(+)</text>
        <dbReference type="Rhea" id="RHEA:23444"/>
        <dbReference type="ChEBI" id="CHEBI:15361"/>
        <dbReference type="ChEBI" id="CHEBI:15378"/>
        <dbReference type="ChEBI" id="CHEBI:16651"/>
        <dbReference type="ChEBI" id="CHEBI:57540"/>
        <dbReference type="ChEBI" id="CHEBI:57945"/>
        <dbReference type="EC" id="1.1.1.27"/>
    </reaction>
</comment>
<dbReference type="InterPro" id="IPR036291">
    <property type="entry name" value="NAD(P)-bd_dom_sf"/>
</dbReference>
<dbReference type="InterPro" id="IPR001557">
    <property type="entry name" value="L-lactate/malate_DH"/>
</dbReference>
<gene>
    <name evidence="12" type="ORF">H4R18_004214</name>
</gene>
<evidence type="ECO:0000313" key="13">
    <source>
        <dbReference type="Proteomes" id="UP001140217"/>
    </source>
</evidence>
<dbReference type="GO" id="GO:0006089">
    <property type="term" value="P:lactate metabolic process"/>
    <property type="evidence" value="ECO:0007669"/>
    <property type="project" value="TreeGrafter"/>
</dbReference>
<dbReference type="Proteomes" id="UP001140217">
    <property type="component" value="Unassembled WGS sequence"/>
</dbReference>
<evidence type="ECO:0000256" key="5">
    <source>
        <dbReference type="ARBA" id="ARBA00023027"/>
    </source>
</evidence>
<dbReference type="InterPro" id="IPR015955">
    <property type="entry name" value="Lactate_DH/Glyco_Ohase_4_C"/>
</dbReference>
<feature type="binding site" evidence="8">
    <location>
        <begin position="121"/>
        <end position="123"/>
    </location>
    <ligand>
        <name>NAD(+)</name>
        <dbReference type="ChEBI" id="CHEBI:57540"/>
    </ligand>
</feature>
<evidence type="ECO:0000259" key="11">
    <source>
        <dbReference type="Pfam" id="PF02866"/>
    </source>
</evidence>
<dbReference type="InterPro" id="IPR022383">
    <property type="entry name" value="Lactate/malate_DH_C"/>
</dbReference>
<dbReference type="NCBIfam" id="TIGR01771">
    <property type="entry name" value="L-LDH-NAD"/>
    <property type="match status" value="1"/>
</dbReference>
<dbReference type="AlphaFoldDB" id="A0A9W8LHF3"/>
<dbReference type="SUPFAM" id="SSF56327">
    <property type="entry name" value="LDH C-terminal domain-like"/>
    <property type="match status" value="1"/>
</dbReference>
<feature type="domain" description="Lactate/malate dehydrogenase N-terminal" evidence="10">
    <location>
        <begin position="8"/>
        <end position="145"/>
    </location>
</feature>
<dbReference type="PANTHER" id="PTHR43128:SF16">
    <property type="entry name" value="L-LACTATE DEHYDROGENASE"/>
    <property type="match status" value="1"/>
</dbReference>
<feature type="active site" description="Proton acceptor" evidence="7">
    <location>
        <position position="178"/>
    </location>
</feature>
<evidence type="ECO:0000256" key="8">
    <source>
        <dbReference type="PIRSR" id="PIRSR000102-3"/>
    </source>
</evidence>
<evidence type="ECO:0000256" key="9">
    <source>
        <dbReference type="RuleBase" id="RU003369"/>
    </source>
</evidence>
<name>A0A9W8LHF3_9FUNG</name>
<comment type="pathway">
    <text evidence="1">Fermentation; pyruvate fermentation to lactate; (S)-lactate from pyruvate: step 1/1.</text>
</comment>
<evidence type="ECO:0000256" key="2">
    <source>
        <dbReference type="ARBA" id="ARBA00006054"/>
    </source>
</evidence>
<evidence type="ECO:0000313" key="12">
    <source>
        <dbReference type="EMBL" id="KAJ2779086.1"/>
    </source>
</evidence>
<dbReference type="SUPFAM" id="SSF51735">
    <property type="entry name" value="NAD(P)-binding Rossmann-fold domains"/>
    <property type="match status" value="1"/>
</dbReference>
<evidence type="ECO:0000256" key="1">
    <source>
        <dbReference type="ARBA" id="ARBA00004843"/>
    </source>
</evidence>
<evidence type="ECO:0000259" key="10">
    <source>
        <dbReference type="Pfam" id="PF00056"/>
    </source>
</evidence>
<feature type="binding site" evidence="8">
    <location>
        <position position="39"/>
    </location>
    <ligand>
        <name>NAD(+)</name>
        <dbReference type="ChEBI" id="CHEBI:57540"/>
    </ligand>
</feature>
<dbReference type="EMBL" id="JANBUL010000194">
    <property type="protein sequence ID" value="KAJ2779086.1"/>
    <property type="molecule type" value="Genomic_DNA"/>
</dbReference>
<dbReference type="PANTHER" id="PTHR43128">
    <property type="entry name" value="L-2-HYDROXYCARBOXYLATE DEHYDROGENASE (NAD(P)(+))"/>
    <property type="match status" value="1"/>
</dbReference>
<keyword evidence="5 8" id="KW-0520">NAD</keyword>
<keyword evidence="4 9" id="KW-0560">Oxidoreductase</keyword>
<feature type="domain" description="Lactate/malate dehydrogenase C-terminal" evidence="11">
    <location>
        <begin position="148"/>
        <end position="301"/>
    </location>
</feature>
<comment type="caution">
    <text evidence="12">The sequence shown here is derived from an EMBL/GenBank/DDBJ whole genome shotgun (WGS) entry which is preliminary data.</text>
</comment>
<accession>A0A9W8LHF3</accession>
<dbReference type="Pfam" id="PF00056">
    <property type="entry name" value="Ldh_1_N"/>
    <property type="match status" value="1"/>
</dbReference>
<dbReference type="OrthoDB" id="6270329at2759"/>
<organism evidence="12 13">
    <name type="scientific">Coemansia javaensis</name>
    <dbReference type="NCBI Taxonomy" id="2761396"/>
    <lineage>
        <taxon>Eukaryota</taxon>
        <taxon>Fungi</taxon>
        <taxon>Fungi incertae sedis</taxon>
        <taxon>Zoopagomycota</taxon>
        <taxon>Kickxellomycotina</taxon>
        <taxon>Kickxellomycetes</taxon>
        <taxon>Kickxellales</taxon>
        <taxon>Kickxellaceae</taxon>
        <taxon>Coemansia</taxon>
    </lineage>
</organism>
<dbReference type="CDD" id="cd00300">
    <property type="entry name" value="LDH_like"/>
    <property type="match status" value="1"/>
</dbReference>
<keyword evidence="13" id="KW-1185">Reference proteome</keyword>
<feature type="binding site" evidence="8">
    <location>
        <position position="98"/>
    </location>
    <ligand>
        <name>NAD(+)</name>
        <dbReference type="ChEBI" id="CHEBI:57540"/>
    </ligand>
</feature>
<dbReference type="Pfam" id="PF02866">
    <property type="entry name" value="Ldh_1_C"/>
    <property type="match status" value="1"/>
</dbReference>
<dbReference type="Gene3D" id="3.90.110.10">
    <property type="entry name" value="Lactate dehydrogenase/glycoside hydrolase, family 4, C-terminal"/>
    <property type="match status" value="1"/>
</dbReference>
<evidence type="ECO:0000256" key="6">
    <source>
        <dbReference type="ARBA" id="ARBA00049258"/>
    </source>
</evidence>
<dbReference type="Gene3D" id="3.40.50.720">
    <property type="entry name" value="NAD(P)-binding Rossmann-like Domain"/>
    <property type="match status" value="1"/>
</dbReference>
<dbReference type="InterPro" id="IPR011304">
    <property type="entry name" value="L-lactate_DH"/>
</dbReference>
<dbReference type="PRINTS" id="PR00086">
    <property type="entry name" value="LLDHDRGNASE"/>
</dbReference>
<dbReference type="PIRSF" id="PIRSF000102">
    <property type="entry name" value="Lac_mal_DH"/>
    <property type="match status" value="1"/>
</dbReference>
<dbReference type="InterPro" id="IPR001236">
    <property type="entry name" value="Lactate/malate_DH_N"/>
</dbReference>
<feature type="binding site" evidence="8">
    <location>
        <begin position="13"/>
        <end position="19"/>
    </location>
    <ligand>
        <name>NAD(+)</name>
        <dbReference type="ChEBI" id="CHEBI:57540"/>
    </ligand>
</feature>
<evidence type="ECO:0000256" key="3">
    <source>
        <dbReference type="ARBA" id="ARBA00012967"/>
    </source>
</evidence>
<protein>
    <recommendedName>
        <fullName evidence="3">L-lactate dehydrogenase</fullName>
        <ecNumber evidence="3">1.1.1.27</ecNumber>
    </recommendedName>
</protein>
<sequence length="305" mass="32563">MSTPPSQRVSIIGGGGNVGATIAFALLAKGVSVEVLIVDKADNAAHGQAMDIDDASFSLPGTCRIGTFQEAGQSDVIIVTAGARQKPGESRSSLVDRNYEIIGSIMESMKPIRPTARILVVSNPVDVLTDIAQKTSGLPRNQVLGSGTYLDTGRLRNELSVITGVSSTSIHAYMLGEHGDNQFVGWASATIGGQPLLSHPKMAGVDREAIHERVRRKAYEIIEAKGSTYYGIGLCAANITEALLYNTSQVYSVTNYVERFGCYMSWPAAIGRGGVEQSFEVRLDDAEKKQFDVALDAIKSACAKF</sequence>
<reference evidence="12" key="1">
    <citation type="submission" date="2022-07" db="EMBL/GenBank/DDBJ databases">
        <title>Phylogenomic reconstructions and comparative analyses of Kickxellomycotina fungi.</title>
        <authorList>
            <person name="Reynolds N.K."/>
            <person name="Stajich J.E."/>
            <person name="Barry K."/>
            <person name="Grigoriev I.V."/>
            <person name="Crous P."/>
            <person name="Smith M.E."/>
        </authorList>
    </citation>
    <scope>NUCLEOTIDE SEQUENCE</scope>
    <source>
        <strain evidence="12">NBRC 105414</strain>
    </source>
</reference>
<proteinExistence type="inferred from homology"/>
<evidence type="ECO:0000256" key="7">
    <source>
        <dbReference type="PIRSR" id="PIRSR000102-1"/>
    </source>
</evidence>